<accession>A0A1G8WNC8</accession>
<dbReference type="Proteomes" id="UP000198856">
    <property type="component" value="Unassembled WGS sequence"/>
</dbReference>
<keyword evidence="1" id="KW-0805">Transcription regulation</keyword>
<dbReference type="RefSeq" id="WP_092702777.1">
    <property type="nucleotide sequence ID" value="NZ_FNFC01000009.1"/>
</dbReference>
<organism evidence="5 6">
    <name type="scientific">Halovenus aranensis</name>
    <dbReference type="NCBI Taxonomy" id="890420"/>
    <lineage>
        <taxon>Archaea</taxon>
        <taxon>Methanobacteriati</taxon>
        <taxon>Methanobacteriota</taxon>
        <taxon>Stenosarchaea group</taxon>
        <taxon>Halobacteria</taxon>
        <taxon>Halobacteriales</taxon>
        <taxon>Haloarculaceae</taxon>
        <taxon>Halovenus</taxon>
    </lineage>
</organism>
<reference evidence="5 6" key="1">
    <citation type="submission" date="2016-10" db="EMBL/GenBank/DDBJ databases">
        <authorList>
            <person name="de Groot N.N."/>
        </authorList>
    </citation>
    <scope>NUCLEOTIDE SEQUENCE [LARGE SCALE GENOMIC DNA]</scope>
    <source>
        <strain evidence="5 6">IBRC-M10015</strain>
    </source>
</reference>
<name>A0A1G8WNC8_9EURY</name>
<dbReference type="EMBL" id="FNFC01000009">
    <property type="protein sequence ID" value="SDJ79882.1"/>
    <property type="molecule type" value="Genomic_DNA"/>
</dbReference>
<dbReference type="SUPFAM" id="SSF88659">
    <property type="entry name" value="Sigma3 and sigma4 domains of RNA polymerase sigma factors"/>
    <property type="match status" value="1"/>
</dbReference>
<keyword evidence="6" id="KW-1185">Reference proteome</keyword>
<feature type="domain" description="Bacterioopsin transcriptional activator GAF and HTH associated" evidence="4">
    <location>
        <begin position="20"/>
        <end position="132"/>
    </location>
</feature>
<dbReference type="PANTHER" id="PTHR34236">
    <property type="entry name" value="DIMETHYL SULFOXIDE REDUCTASE TRANSCRIPTIONAL ACTIVATOR"/>
    <property type="match status" value="1"/>
</dbReference>
<evidence type="ECO:0000313" key="6">
    <source>
        <dbReference type="Proteomes" id="UP000198856"/>
    </source>
</evidence>
<dbReference type="Pfam" id="PF04967">
    <property type="entry name" value="HTH_10"/>
    <property type="match status" value="1"/>
</dbReference>
<dbReference type="InterPro" id="IPR031803">
    <property type="entry name" value="BAT_GAF/HTH-assoc"/>
</dbReference>
<evidence type="ECO:0000259" key="3">
    <source>
        <dbReference type="Pfam" id="PF04967"/>
    </source>
</evidence>
<evidence type="ECO:0000313" key="5">
    <source>
        <dbReference type="EMBL" id="SDJ79882.1"/>
    </source>
</evidence>
<dbReference type="PANTHER" id="PTHR34236:SF1">
    <property type="entry name" value="DIMETHYL SULFOXIDE REDUCTASE TRANSCRIPTIONAL ACTIVATOR"/>
    <property type="match status" value="1"/>
</dbReference>
<proteinExistence type="predicted"/>
<dbReference type="InterPro" id="IPR036388">
    <property type="entry name" value="WH-like_DNA-bd_sf"/>
</dbReference>
<dbReference type="Pfam" id="PF15915">
    <property type="entry name" value="BAT"/>
    <property type="match status" value="1"/>
</dbReference>
<sequence>MAVQTEFSVDSPLLEEAFRATDGCSRLAFEDITLTPQGDVQVLIRAETEICSTLVQNAKTDETVQNSELVGHDLLLTQYASGIGEVQTQRTVVDVGATIVEAVTSGSGWHLTMIFPTVRDYRTLVEECRRNGMCVETQYILTSEQESDAVAALTEKQRQLLSLARQNGYFAIPRECTLQQIADKMGVTQQAVSQLLRRALSNVTDYYLQRQP</sequence>
<dbReference type="InterPro" id="IPR007050">
    <property type="entry name" value="HTH_bacterioopsin"/>
</dbReference>
<evidence type="ECO:0000256" key="2">
    <source>
        <dbReference type="ARBA" id="ARBA00023163"/>
    </source>
</evidence>
<dbReference type="InterPro" id="IPR013324">
    <property type="entry name" value="RNA_pol_sigma_r3/r4-like"/>
</dbReference>
<feature type="domain" description="HTH bat-type" evidence="3">
    <location>
        <begin position="153"/>
        <end position="204"/>
    </location>
</feature>
<protein>
    <submittedName>
        <fullName evidence="5">Predicted DNA binding protein, contains HTH domain</fullName>
    </submittedName>
</protein>
<evidence type="ECO:0000259" key="4">
    <source>
        <dbReference type="Pfam" id="PF15915"/>
    </source>
</evidence>
<evidence type="ECO:0000256" key="1">
    <source>
        <dbReference type="ARBA" id="ARBA00023015"/>
    </source>
</evidence>
<dbReference type="AlphaFoldDB" id="A0A1G8WNC8"/>
<keyword evidence="2" id="KW-0804">Transcription</keyword>
<dbReference type="Gene3D" id="1.10.10.10">
    <property type="entry name" value="Winged helix-like DNA-binding domain superfamily/Winged helix DNA-binding domain"/>
    <property type="match status" value="1"/>
</dbReference>
<gene>
    <name evidence="5" type="ORF">SAMN05216226_109124</name>
</gene>